<feature type="domain" description="Ionotropic glutamate receptor L-glutamate and glycine-binding" evidence="17">
    <location>
        <begin position="69"/>
        <end position="126"/>
    </location>
</feature>
<keyword evidence="9" id="KW-0325">Glycoprotein</keyword>
<evidence type="ECO:0000256" key="14">
    <source>
        <dbReference type="PIRSR" id="PIRSR601508-3"/>
    </source>
</evidence>
<dbReference type="SMART" id="SM00079">
    <property type="entry name" value="PBPe"/>
    <property type="match status" value="1"/>
</dbReference>
<evidence type="ECO:0000256" key="15">
    <source>
        <dbReference type="SAM" id="Phobius"/>
    </source>
</evidence>
<feature type="disulfide bond" evidence="14">
    <location>
        <begin position="361"/>
        <end position="417"/>
    </location>
</feature>
<keyword evidence="11" id="KW-0407">Ion channel</keyword>
<dbReference type="InterPro" id="IPR015683">
    <property type="entry name" value="Ionotropic_Glu_rcpt"/>
</dbReference>
<dbReference type="FunFam" id="1.10.287.70:FF:000143">
    <property type="entry name" value="Probable glutamate receptor"/>
    <property type="match status" value="1"/>
</dbReference>
<dbReference type="GO" id="GO:0015276">
    <property type="term" value="F:ligand-gated monoatomic ion channel activity"/>
    <property type="evidence" value="ECO:0007669"/>
    <property type="project" value="InterPro"/>
</dbReference>
<evidence type="ECO:0000256" key="7">
    <source>
        <dbReference type="ARBA" id="ARBA00023136"/>
    </source>
</evidence>
<dbReference type="Gene3D" id="1.10.287.70">
    <property type="match status" value="1"/>
</dbReference>
<evidence type="ECO:0000256" key="3">
    <source>
        <dbReference type="ARBA" id="ARBA00022475"/>
    </source>
</evidence>
<keyword evidence="14" id="KW-1015">Disulfide bond</keyword>
<evidence type="ECO:0000313" key="18">
    <source>
        <dbReference type="EMBL" id="KAK6187201.1"/>
    </source>
</evidence>
<evidence type="ECO:0000256" key="11">
    <source>
        <dbReference type="ARBA" id="ARBA00023303"/>
    </source>
</evidence>
<feature type="binding site" evidence="12">
    <location>
        <position position="142"/>
    </location>
    <ligand>
        <name>L-glutamate</name>
        <dbReference type="ChEBI" id="CHEBI:29985"/>
    </ligand>
</feature>
<evidence type="ECO:0000256" key="8">
    <source>
        <dbReference type="ARBA" id="ARBA00023170"/>
    </source>
</evidence>
<protein>
    <submittedName>
        <fullName evidence="18">Uncharacterized protein</fullName>
    </submittedName>
</protein>
<dbReference type="InterPro" id="IPR019594">
    <property type="entry name" value="Glu/Gly-bd"/>
</dbReference>
<feature type="site" description="Interaction with the cone snail toxin Con-ikot-ikot" evidence="13">
    <location>
        <position position="309"/>
    </location>
</feature>
<evidence type="ECO:0000256" key="2">
    <source>
        <dbReference type="ARBA" id="ARBA00022448"/>
    </source>
</evidence>
<feature type="transmembrane region" description="Helical" evidence="15">
    <location>
        <begin position="438"/>
        <end position="463"/>
    </location>
</feature>
<keyword evidence="6" id="KW-0406">Ion transport</keyword>
<dbReference type="EMBL" id="JAZGQO010000004">
    <property type="protein sequence ID" value="KAK6187201.1"/>
    <property type="molecule type" value="Genomic_DNA"/>
</dbReference>
<evidence type="ECO:0000256" key="4">
    <source>
        <dbReference type="ARBA" id="ARBA00022692"/>
    </source>
</evidence>
<dbReference type="SMART" id="SM00918">
    <property type="entry name" value="Lig_chan-Glu_bd"/>
    <property type="match status" value="1"/>
</dbReference>
<comment type="subcellular location">
    <subcellularLocation>
        <location evidence="1">Cell membrane</location>
        <topology evidence="1">Multi-pass membrane protein</topology>
    </subcellularLocation>
</comment>
<keyword evidence="5 15" id="KW-1133">Transmembrane helix</keyword>
<feature type="binding site" evidence="12">
    <location>
        <position position="135"/>
    </location>
    <ligand>
        <name>L-glutamate</name>
        <dbReference type="ChEBI" id="CHEBI:29985"/>
    </ligand>
</feature>
<gene>
    <name evidence="18" type="ORF">SNE40_005280</name>
</gene>
<dbReference type="FunFam" id="3.40.190.10:FF:000024">
    <property type="entry name" value="Glutamate receptor, ionotropic, delta 1"/>
    <property type="match status" value="1"/>
</dbReference>
<keyword evidence="3" id="KW-1003">Cell membrane</keyword>
<dbReference type="SUPFAM" id="SSF53850">
    <property type="entry name" value="Periplasmic binding protein-like II"/>
    <property type="match status" value="1"/>
</dbReference>
<comment type="caution">
    <text evidence="18">The sequence shown here is derived from an EMBL/GenBank/DDBJ whole genome shotgun (WGS) entry which is preliminary data.</text>
</comment>
<feature type="domain" description="Ionotropic glutamate receptor C-terminal" evidence="16">
    <location>
        <begin position="59"/>
        <end position="413"/>
    </location>
</feature>
<feature type="site" description="Crucial to convey clamshell closure to channel opening" evidence="13">
    <location>
        <position position="282"/>
    </location>
</feature>
<proteinExistence type="predicted"/>
<sequence>MLLSSRGFTADRYRNNTALYITRAPELTEPVGMWTRSSRLNIADDDLFNRIDSGFGNITIVVGTLPAEPFIIKLDNGEYEGFCIDILDELALRLNFRYELTEPEDGLWGGMNPDGSWNGLVRKTMDKEFDMSIGPISLTAEREEVVDYTTPVMEDGAGIILRKFEDTYGKIFRSFKPFTLNVWITIGFVLLAVGLILGFVDKVSPYRGKTSEIGQKIKTTSVADDIWIVYGSYMEQGTEFTPSNASGRFILGFWWIFTILIISSYTASLAAFLTVAFFDKPIKTIDDLTSQSEIKPLVKQGSNLYTLLKKGETERYRKLYELLQQAPEVTNKDDAIKLVLTGNYAYLTDQSQLQFLQKEDCDQLILGEEPFNSGGIGFIVTKGSPLLSQLSYNIIKLQEAGLIRKWTQKWWVSTETCTEDGVTNVVHSLELSTTSGPFIAFAGSTMLALICLIIEHICFRFKLLSCANKQRKMTVDSEDSISNGEL</sequence>
<keyword evidence="8" id="KW-0675">Receptor</keyword>
<feature type="site" description="Interaction with the cone snail toxin Con-ikot-ikot" evidence="13">
    <location>
        <position position="396"/>
    </location>
</feature>
<evidence type="ECO:0000256" key="6">
    <source>
        <dbReference type="ARBA" id="ARBA00023065"/>
    </source>
</evidence>
<evidence type="ECO:0000256" key="5">
    <source>
        <dbReference type="ARBA" id="ARBA00022989"/>
    </source>
</evidence>
<feature type="binding site" evidence="12">
    <location>
        <position position="137"/>
    </location>
    <ligand>
        <name>L-glutamate</name>
        <dbReference type="ChEBI" id="CHEBI:29985"/>
    </ligand>
</feature>
<feature type="transmembrane region" description="Helical" evidence="15">
    <location>
        <begin position="253"/>
        <end position="278"/>
    </location>
</feature>
<evidence type="ECO:0000256" key="12">
    <source>
        <dbReference type="PIRSR" id="PIRSR601508-1"/>
    </source>
</evidence>
<keyword evidence="2" id="KW-0813">Transport</keyword>
<evidence type="ECO:0000259" key="17">
    <source>
        <dbReference type="SMART" id="SM00918"/>
    </source>
</evidence>
<evidence type="ECO:0000313" key="19">
    <source>
        <dbReference type="Proteomes" id="UP001347796"/>
    </source>
</evidence>
<evidence type="ECO:0000259" key="16">
    <source>
        <dbReference type="SMART" id="SM00079"/>
    </source>
</evidence>
<dbReference type="PANTHER" id="PTHR18966">
    <property type="entry name" value="IONOTROPIC GLUTAMATE RECEPTOR"/>
    <property type="match status" value="1"/>
</dbReference>
<dbReference type="GO" id="GO:0038023">
    <property type="term" value="F:signaling receptor activity"/>
    <property type="evidence" value="ECO:0007669"/>
    <property type="project" value="InterPro"/>
</dbReference>
<evidence type="ECO:0000256" key="10">
    <source>
        <dbReference type="ARBA" id="ARBA00023286"/>
    </source>
</evidence>
<dbReference type="Pfam" id="PF10613">
    <property type="entry name" value="Lig_chan-Glu_bd"/>
    <property type="match status" value="1"/>
</dbReference>
<keyword evidence="10" id="KW-1071">Ligand-gated ion channel</keyword>
<evidence type="ECO:0000256" key="9">
    <source>
        <dbReference type="ARBA" id="ARBA00023180"/>
    </source>
</evidence>
<dbReference type="InterPro" id="IPR001320">
    <property type="entry name" value="Iontro_rcpt_C"/>
</dbReference>
<keyword evidence="4 15" id="KW-0812">Transmembrane</keyword>
<evidence type="ECO:0000256" key="13">
    <source>
        <dbReference type="PIRSR" id="PIRSR601508-2"/>
    </source>
</evidence>
<feature type="binding site" evidence="12">
    <location>
        <position position="349"/>
    </location>
    <ligand>
        <name>L-glutamate</name>
        <dbReference type="ChEBI" id="CHEBI:29985"/>
    </ligand>
</feature>
<dbReference type="Gene3D" id="3.40.190.10">
    <property type="entry name" value="Periplasmic binding protein-like II"/>
    <property type="match status" value="2"/>
</dbReference>
<keyword evidence="7 15" id="KW-0472">Membrane</keyword>
<accession>A0AAN8K0K0</accession>
<dbReference type="GO" id="GO:0005886">
    <property type="term" value="C:plasma membrane"/>
    <property type="evidence" value="ECO:0007669"/>
    <property type="project" value="UniProtKB-SubCell"/>
</dbReference>
<dbReference type="InterPro" id="IPR001508">
    <property type="entry name" value="Iono_Glu_rcpt_met"/>
</dbReference>
<dbReference type="PRINTS" id="PR00177">
    <property type="entry name" value="NMDARECEPTOR"/>
</dbReference>
<evidence type="ECO:0000256" key="1">
    <source>
        <dbReference type="ARBA" id="ARBA00004651"/>
    </source>
</evidence>
<name>A0AAN8K0K0_PATCE</name>
<dbReference type="Proteomes" id="UP001347796">
    <property type="component" value="Unassembled WGS sequence"/>
</dbReference>
<keyword evidence="19" id="KW-1185">Reference proteome</keyword>
<reference evidence="18 19" key="1">
    <citation type="submission" date="2024-01" db="EMBL/GenBank/DDBJ databases">
        <title>The genome of the rayed Mediterranean limpet Patella caerulea (Linnaeus, 1758).</title>
        <authorList>
            <person name="Anh-Thu Weber A."/>
            <person name="Halstead-Nussloch G."/>
        </authorList>
    </citation>
    <scope>NUCLEOTIDE SEQUENCE [LARGE SCALE GENOMIC DNA]</scope>
    <source>
        <strain evidence="18">AATW-2023a</strain>
        <tissue evidence="18">Whole specimen</tissue>
    </source>
</reference>
<organism evidence="18 19">
    <name type="scientific">Patella caerulea</name>
    <name type="common">Rayed Mediterranean limpet</name>
    <dbReference type="NCBI Taxonomy" id="87958"/>
    <lineage>
        <taxon>Eukaryota</taxon>
        <taxon>Metazoa</taxon>
        <taxon>Spiralia</taxon>
        <taxon>Lophotrochozoa</taxon>
        <taxon>Mollusca</taxon>
        <taxon>Gastropoda</taxon>
        <taxon>Patellogastropoda</taxon>
        <taxon>Patelloidea</taxon>
        <taxon>Patellidae</taxon>
        <taxon>Patella</taxon>
    </lineage>
</organism>
<dbReference type="AlphaFoldDB" id="A0AAN8K0K0"/>
<dbReference type="Pfam" id="PF00060">
    <property type="entry name" value="Lig_chan"/>
    <property type="match status" value="1"/>
</dbReference>
<feature type="transmembrane region" description="Helical" evidence="15">
    <location>
        <begin position="180"/>
        <end position="200"/>
    </location>
</feature>